<organism evidence="1">
    <name type="scientific">hydrothermal vent metagenome</name>
    <dbReference type="NCBI Taxonomy" id="652676"/>
    <lineage>
        <taxon>unclassified sequences</taxon>
        <taxon>metagenomes</taxon>
        <taxon>ecological metagenomes</taxon>
    </lineage>
</organism>
<reference evidence="1" key="1">
    <citation type="submission" date="2018-06" db="EMBL/GenBank/DDBJ databases">
        <authorList>
            <person name="Zhirakovskaya E."/>
        </authorList>
    </citation>
    <scope>NUCLEOTIDE SEQUENCE</scope>
</reference>
<accession>A0A3B0RQ18</accession>
<feature type="non-terminal residue" evidence="1">
    <location>
        <position position="1"/>
    </location>
</feature>
<protein>
    <submittedName>
        <fullName evidence="1">Uncharacterized protein</fullName>
    </submittedName>
</protein>
<evidence type="ECO:0000313" key="1">
    <source>
        <dbReference type="EMBL" id="VAV85695.1"/>
    </source>
</evidence>
<sequence length="106" mass="12270">QKEISDKFGGGEIMDVDAIIYLIGIQELGKGFQKISKDDKINIMHIAICKLLEPFGFYAFDFFDDDGWPHYKVIDELPNLKPGEQSVLMKESIVMYFENREKEAYL</sequence>
<gene>
    <name evidence="1" type="ORF">MNBD_BACTEROID02-1403</name>
</gene>
<dbReference type="EMBL" id="UOEB01000241">
    <property type="protein sequence ID" value="VAV85695.1"/>
    <property type="molecule type" value="Genomic_DNA"/>
</dbReference>
<name>A0A3B0RQ18_9ZZZZ</name>
<proteinExistence type="predicted"/>
<dbReference type="AlphaFoldDB" id="A0A3B0RQ18"/>